<dbReference type="PANTHER" id="PTHR33608:SF14">
    <property type="entry name" value="POSSIBLE CONSERVED SECRETED PROTEIN"/>
    <property type="match status" value="1"/>
</dbReference>
<gene>
    <name evidence="3" type="ORF">RN50_01376</name>
</gene>
<evidence type="ECO:0000259" key="2">
    <source>
        <dbReference type="Pfam" id="PF01882"/>
    </source>
</evidence>
<comment type="caution">
    <text evidence="3">The sequence shown here is derived from an EMBL/GenBank/DDBJ whole genome shotgun (WGS) entry which is preliminary data.</text>
</comment>
<keyword evidence="4" id="KW-1185">Reference proteome</keyword>
<dbReference type="Proteomes" id="UP000033572">
    <property type="component" value="Unassembled WGS sequence"/>
</dbReference>
<dbReference type="AlphaFoldDB" id="A0A0F0KP76"/>
<protein>
    <recommendedName>
        <fullName evidence="2">DUF58 domain-containing protein</fullName>
    </recommendedName>
</protein>
<evidence type="ECO:0000313" key="4">
    <source>
        <dbReference type="Proteomes" id="UP000033572"/>
    </source>
</evidence>
<sequence>MTRPSMPGRWSPALALAIAGSIVLAVLGLLFSRPDVVAMGLPLALWSALALGRGTSGVDARPSAAPRSSADGELRTEISVESDAEMVELLVVLSERRSRRAIVPGSGSDAAVVARSRVLHSGPALPVQVAARGLALDGAVLATPSEVVVSRRQVAPTPRTAGMLPLPRRLTGLHGSHEGRRPGQGGDFRDIHPFAPGDELRRVDWRATARMARRPGELLVRRTHTLSDASVVIAMDTSEDLGEMVSSWGSGDVERSGVTSLDNAREAARGLAIAAVDAGDRVALHVLVHGGRSLRSGSGARHLARLEAAIAATGQARDDASFRRTPHVPHGSVVLVLSTFFQGAAAQTALMWRASGHRVVAIDVLPRLDRSRLSRPQLIALRTVLAERGNVFADLHGAGVDVVTWAEDPSSALREIARARR</sequence>
<proteinExistence type="predicted"/>
<dbReference type="EMBL" id="JYIU01000038">
    <property type="protein sequence ID" value="KJL22697.1"/>
    <property type="molecule type" value="Genomic_DNA"/>
</dbReference>
<dbReference type="InterPro" id="IPR002881">
    <property type="entry name" value="DUF58"/>
</dbReference>
<feature type="compositionally biased region" description="Basic and acidic residues" evidence="1">
    <location>
        <begin position="175"/>
        <end position="190"/>
    </location>
</feature>
<accession>A0A0F0KP76</accession>
<name>A0A0F0KP76_9MICO</name>
<organism evidence="3 4">
    <name type="scientific">Microbacterium foliorum</name>
    <dbReference type="NCBI Taxonomy" id="104336"/>
    <lineage>
        <taxon>Bacteria</taxon>
        <taxon>Bacillati</taxon>
        <taxon>Actinomycetota</taxon>
        <taxon>Actinomycetes</taxon>
        <taxon>Micrococcales</taxon>
        <taxon>Microbacteriaceae</taxon>
        <taxon>Microbacterium</taxon>
    </lineage>
</organism>
<feature type="region of interest" description="Disordered" evidence="1">
    <location>
        <begin position="158"/>
        <end position="190"/>
    </location>
</feature>
<dbReference type="PATRIC" id="fig|104336.4.peg.1412"/>
<evidence type="ECO:0000313" key="3">
    <source>
        <dbReference type="EMBL" id="KJL22697.1"/>
    </source>
</evidence>
<evidence type="ECO:0000256" key="1">
    <source>
        <dbReference type="SAM" id="MobiDB-lite"/>
    </source>
</evidence>
<dbReference type="RefSeq" id="WP_244268164.1">
    <property type="nucleotide sequence ID" value="NZ_CP031425.1"/>
</dbReference>
<reference evidence="3 4" key="1">
    <citation type="submission" date="2015-02" db="EMBL/GenBank/DDBJ databases">
        <title>Draft genome sequences of ten Microbacterium spp. with emphasis on heavy metal contaminated environments.</title>
        <authorList>
            <person name="Corretto E."/>
        </authorList>
    </citation>
    <scope>NUCLEOTIDE SEQUENCE [LARGE SCALE GENOMIC DNA]</scope>
    <source>
        <strain evidence="3 4">DSM 12966</strain>
    </source>
</reference>
<feature type="domain" description="DUF58" evidence="2">
    <location>
        <begin position="193"/>
        <end position="370"/>
    </location>
</feature>
<dbReference type="Pfam" id="PF01882">
    <property type="entry name" value="DUF58"/>
    <property type="match status" value="1"/>
</dbReference>
<dbReference type="PANTHER" id="PTHR33608">
    <property type="entry name" value="BLL2464 PROTEIN"/>
    <property type="match status" value="1"/>
</dbReference>
<dbReference type="GeneID" id="94444780"/>